<reference evidence="2 3" key="1">
    <citation type="submission" date="2018-11" db="EMBL/GenBank/DDBJ databases">
        <title>Photobacterium sp. BEI247 sp. nov., a marine bacterium isolated from Yongle Blue Hole in the South China Sea.</title>
        <authorList>
            <person name="Wang X."/>
        </authorList>
    </citation>
    <scope>NUCLEOTIDE SEQUENCE [LARGE SCALE GENOMIC DNA]</scope>
    <source>
        <strain evidence="3">BEI247</strain>
    </source>
</reference>
<evidence type="ECO:0000259" key="1">
    <source>
        <dbReference type="PROSITE" id="PS51729"/>
    </source>
</evidence>
<evidence type="ECO:0000313" key="3">
    <source>
        <dbReference type="Proteomes" id="UP000287563"/>
    </source>
</evidence>
<keyword evidence="2" id="KW-0808">Transferase</keyword>
<dbReference type="PANTHER" id="PTHR31435:SF9">
    <property type="entry name" value="PROTEIN NATD1"/>
    <property type="match status" value="1"/>
</dbReference>
<dbReference type="Pfam" id="PF14542">
    <property type="entry name" value="Acetyltransf_CG"/>
    <property type="match status" value="1"/>
</dbReference>
<dbReference type="InterPro" id="IPR031165">
    <property type="entry name" value="GNAT_YJDJ"/>
</dbReference>
<comment type="caution">
    <text evidence="2">The sequence shown here is derived from an EMBL/GenBank/DDBJ whole genome shotgun (WGS) entry which is preliminary data.</text>
</comment>
<dbReference type="EMBL" id="RJLM01000005">
    <property type="protein sequence ID" value="RWX54777.1"/>
    <property type="molecule type" value="Genomic_DNA"/>
</dbReference>
<dbReference type="InterPro" id="IPR045057">
    <property type="entry name" value="Gcn5-rel_NAT"/>
</dbReference>
<feature type="domain" description="N-acetyltransferase" evidence="1">
    <location>
        <begin position="1"/>
        <end position="78"/>
    </location>
</feature>
<dbReference type="PROSITE" id="PS51729">
    <property type="entry name" value="GNAT_YJDJ"/>
    <property type="match status" value="1"/>
</dbReference>
<dbReference type="PANTHER" id="PTHR31435">
    <property type="entry name" value="PROTEIN NATD1"/>
    <property type="match status" value="1"/>
</dbReference>
<dbReference type="SUPFAM" id="SSF55729">
    <property type="entry name" value="Acyl-CoA N-acyltransferases (Nat)"/>
    <property type="match status" value="1"/>
</dbReference>
<accession>A0A444JNY6</accession>
<keyword evidence="3" id="KW-1185">Reference proteome</keyword>
<name>A0A444JNY6_9GAMM</name>
<dbReference type="AlphaFoldDB" id="A0A444JNY6"/>
<sequence>MPYRAQGIYALVSYSKQGNVLHLNYSEVPSSLRGQGLGEILMDTVLTQIQTEGYQVLPVCGFISNYITKHEKWHALVAG</sequence>
<evidence type="ECO:0000313" key="2">
    <source>
        <dbReference type="EMBL" id="RWX54777.1"/>
    </source>
</evidence>
<dbReference type="Gene3D" id="3.40.630.30">
    <property type="match status" value="1"/>
</dbReference>
<dbReference type="Proteomes" id="UP000287563">
    <property type="component" value="Unassembled WGS sequence"/>
</dbReference>
<dbReference type="InterPro" id="IPR016181">
    <property type="entry name" value="Acyl_CoA_acyltransferase"/>
</dbReference>
<protein>
    <submittedName>
        <fullName evidence="2">N-acetyltransferase</fullName>
    </submittedName>
</protein>
<organism evidence="2 3">
    <name type="scientific">Photobacterium chitinilyticum</name>
    <dbReference type="NCBI Taxonomy" id="2485123"/>
    <lineage>
        <taxon>Bacteria</taxon>
        <taxon>Pseudomonadati</taxon>
        <taxon>Pseudomonadota</taxon>
        <taxon>Gammaproteobacteria</taxon>
        <taxon>Vibrionales</taxon>
        <taxon>Vibrionaceae</taxon>
        <taxon>Photobacterium</taxon>
    </lineage>
</organism>
<gene>
    <name evidence="2" type="ORF">EDI28_13585</name>
</gene>
<dbReference type="OrthoDB" id="9813275at2"/>
<dbReference type="GO" id="GO:0016740">
    <property type="term" value="F:transferase activity"/>
    <property type="evidence" value="ECO:0007669"/>
    <property type="project" value="UniProtKB-KW"/>
</dbReference>
<proteinExistence type="predicted"/>